<protein>
    <recommendedName>
        <fullName evidence="2">Calcium ion binding protein</fullName>
    </recommendedName>
</protein>
<reference evidence="1" key="1">
    <citation type="submission" date="2020-06" db="EMBL/GenBank/DDBJ databases">
        <authorList>
            <person name="Li T."/>
            <person name="Hu X."/>
            <person name="Zhang T."/>
            <person name="Song X."/>
            <person name="Zhang H."/>
            <person name="Dai N."/>
            <person name="Sheng W."/>
            <person name="Hou X."/>
            <person name="Wei L."/>
        </authorList>
    </citation>
    <scope>NUCLEOTIDE SEQUENCE</scope>
    <source>
        <strain evidence="1">G02</strain>
        <tissue evidence="1">Leaf</tissue>
    </source>
</reference>
<name>A0AAW2VJT0_SESRA</name>
<dbReference type="PANTHER" id="PTHR37754">
    <property type="entry name" value="CALCIUM ION-BINDING PROTEIN"/>
    <property type="match status" value="1"/>
</dbReference>
<dbReference type="AlphaFoldDB" id="A0AAW2VJT0"/>
<sequence>MRKRSKLSRKSNVPMESFVFLKCYDWLDCQNKQGYGHRCLPTQQMLGLVMGTLHRQFIEKDIKTFEEFHMAILDTFSTVNAALPGKHYDAPSPKEVEECFREWKAADESEKKKVFTEFTKKKVNLSKLDDSTLITGILTPPAAMAAKRASESVPQLKLIKAIPDVLFVPSATVLALISAKISRKMFLSNVAS</sequence>
<proteinExistence type="predicted"/>
<gene>
    <name evidence="1" type="ORF">Sradi_0537000</name>
</gene>
<evidence type="ECO:0000313" key="1">
    <source>
        <dbReference type="EMBL" id="KAL0429110.1"/>
    </source>
</evidence>
<dbReference type="PANTHER" id="PTHR37754:SF1">
    <property type="entry name" value="CALCIUM ION-BINDING PROTEIN"/>
    <property type="match status" value="1"/>
</dbReference>
<reference evidence="1" key="2">
    <citation type="journal article" date="2024" name="Plant">
        <title>Genomic evolution and insights into agronomic trait innovations of Sesamum species.</title>
        <authorList>
            <person name="Miao H."/>
            <person name="Wang L."/>
            <person name="Qu L."/>
            <person name="Liu H."/>
            <person name="Sun Y."/>
            <person name="Le M."/>
            <person name="Wang Q."/>
            <person name="Wei S."/>
            <person name="Zheng Y."/>
            <person name="Lin W."/>
            <person name="Duan Y."/>
            <person name="Cao H."/>
            <person name="Xiong S."/>
            <person name="Wang X."/>
            <person name="Wei L."/>
            <person name="Li C."/>
            <person name="Ma Q."/>
            <person name="Ju M."/>
            <person name="Zhao R."/>
            <person name="Li G."/>
            <person name="Mu C."/>
            <person name="Tian Q."/>
            <person name="Mei H."/>
            <person name="Zhang T."/>
            <person name="Gao T."/>
            <person name="Zhang H."/>
        </authorList>
    </citation>
    <scope>NUCLEOTIDE SEQUENCE</scope>
    <source>
        <strain evidence="1">G02</strain>
    </source>
</reference>
<evidence type="ECO:0008006" key="2">
    <source>
        <dbReference type="Google" id="ProtNLM"/>
    </source>
</evidence>
<organism evidence="1">
    <name type="scientific">Sesamum radiatum</name>
    <name type="common">Black benniseed</name>
    <dbReference type="NCBI Taxonomy" id="300843"/>
    <lineage>
        <taxon>Eukaryota</taxon>
        <taxon>Viridiplantae</taxon>
        <taxon>Streptophyta</taxon>
        <taxon>Embryophyta</taxon>
        <taxon>Tracheophyta</taxon>
        <taxon>Spermatophyta</taxon>
        <taxon>Magnoliopsida</taxon>
        <taxon>eudicotyledons</taxon>
        <taxon>Gunneridae</taxon>
        <taxon>Pentapetalae</taxon>
        <taxon>asterids</taxon>
        <taxon>lamiids</taxon>
        <taxon>Lamiales</taxon>
        <taxon>Pedaliaceae</taxon>
        <taxon>Sesamum</taxon>
    </lineage>
</organism>
<dbReference type="EMBL" id="JACGWJ010000003">
    <property type="protein sequence ID" value="KAL0429110.1"/>
    <property type="molecule type" value="Genomic_DNA"/>
</dbReference>
<comment type="caution">
    <text evidence="1">The sequence shown here is derived from an EMBL/GenBank/DDBJ whole genome shotgun (WGS) entry which is preliminary data.</text>
</comment>
<accession>A0AAW2VJT0</accession>